<reference evidence="1 2" key="1">
    <citation type="submission" date="2011-11" db="EMBL/GenBank/DDBJ databases">
        <title>Complete genome sequence of thermophilic Geobacillus thermoleovorans CCB_US3_UF5.</title>
        <authorList>
            <person name="Muhd Sakaff M.K.L."/>
            <person name="Abdul Rahman A.Y."/>
            <person name="Saito J.A."/>
            <person name="Hou S."/>
            <person name="Alam M."/>
        </authorList>
    </citation>
    <scope>NUCLEOTIDE SEQUENCE [LARGE SCALE GENOMIC DNA]</scope>
    <source>
        <strain evidence="1 2">CCB_US3_UF5</strain>
    </source>
</reference>
<dbReference type="InterPro" id="IPR027417">
    <property type="entry name" value="P-loop_NTPase"/>
</dbReference>
<dbReference type="EMBL" id="CP003125">
    <property type="protein sequence ID" value="AEV18641.1"/>
    <property type="molecule type" value="Genomic_DNA"/>
</dbReference>
<name>A0ABM5MG89_GEOTH</name>
<sequence length="200" mass="23920">MMELKNVTLKHRRQLILHHCSVNLPSQSIILAKNHIRTDIVAKALAGFHPIDEGEIHFDEQEARGKTNKSVFFVIPENYHQLWRNYRLQDISIWLNRPFQQSTLWKKYRLPSHASIDSLTMFQRLIYFVSLGQSLNRTVFIFDQPTKHFDFEDLERFYHFLRHDFADANYMILSNRIENGFTDLSIYQIHNAKLVAFERR</sequence>
<gene>
    <name evidence="1" type="ORF">GTCCBUS3UF5_13270</name>
</gene>
<evidence type="ECO:0000313" key="1">
    <source>
        <dbReference type="EMBL" id="AEV18641.1"/>
    </source>
</evidence>
<dbReference type="Proteomes" id="UP000005636">
    <property type="component" value="Chromosome"/>
</dbReference>
<accession>A0ABM5MG89</accession>
<evidence type="ECO:0000313" key="2">
    <source>
        <dbReference type="Proteomes" id="UP000005636"/>
    </source>
</evidence>
<proteinExistence type="predicted"/>
<organism evidence="1 2">
    <name type="scientific">Geobacillus thermoleovorans CCB_US3_UF5</name>
    <dbReference type="NCBI Taxonomy" id="1111068"/>
    <lineage>
        <taxon>Bacteria</taxon>
        <taxon>Bacillati</taxon>
        <taxon>Bacillota</taxon>
        <taxon>Bacilli</taxon>
        <taxon>Bacillales</taxon>
        <taxon>Anoxybacillaceae</taxon>
        <taxon>Geobacillus</taxon>
        <taxon>Geobacillus thermoleovorans group</taxon>
    </lineage>
</organism>
<keyword evidence="2" id="KW-1185">Reference proteome</keyword>
<dbReference type="SUPFAM" id="SSF52540">
    <property type="entry name" value="P-loop containing nucleoside triphosphate hydrolases"/>
    <property type="match status" value="1"/>
</dbReference>
<protein>
    <recommendedName>
        <fullName evidence="3">ABC transporter domain-containing protein</fullName>
    </recommendedName>
</protein>
<evidence type="ECO:0008006" key="3">
    <source>
        <dbReference type="Google" id="ProtNLM"/>
    </source>
</evidence>